<dbReference type="GO" id="GO:0005783">
    <property type="term" value="C:endoplasmic reticulum"/>
    <property type="evidence" value="ECO:0007669"/>
    <property type="project" value="TreeGrafter"/>
</dbReference>
<dbReference type="GO" id="GO:0016020">
    <property type="term" value="C:membrane"/>
    <property type="evidence" value="ECO:0007669"/>
    <property type="project" value="UniProtKB-SubCell"/>
</dbReference>
<dbReference type="Gene3D" id="1.20.120.550">
    <property type="entry name" value="Membrane associated eicosanoid/glutathione metabolism-like domain"/>
    <property type="match status" value="1"/>
</dbReference>
<comment type="caution">
    <text evidence="5">The sequence shown here is derived from an EMBL/GenBank/DDBJ whole genome shotgun (WGS) entry which is preliminary data.</text>
</comment>
<proteinExistence type="predicted"/>
<accession>A0A6A0H2R0</accession>
<dbReference type="GO" id="GO:0006691">
    <property type="term" value="P:leukotriene metabolic process"/>
    <property type="evidence" value="ECO:0007669"/>
    <property type="project" value="UniProtKB-ARBA"/>
</dbReference>
<dbReference type="EMBL" id="JQDR03008735">
    <property type="protein sequence ID" value="KAA0196736.1"/>
    <property type="molecule type" value="Genomic_DNA"/>
</dbReference>
<dbReference type="InterPro" id="IPR050997">
    <property type="entry name" value="MAPEG"/>
</dbReference>
<name>A0A6A0H2R0_HYAAZ</name>
<comment type="subcellular location">
    <subcellularLocation>
        <location evidence="1">Membrane</location>
        <topology evidence="1">Multi-pass membrane protein</topology>
    </subcellularLocation>
</comment>
<evidence type="ECO:0000256" key="3">
    <source>
        <dbReference type="ARBA" id="ARBA00022989"/>
    </source>
</evidence>
<keyword evidence="4" id="KW-0472">Membrane</keyword>
<dbReference type="GO" id="GO:0005635">
    <property type="term" value="C:nuclear envelope"/>
    <property type="evidence" value="ECO:0007669"/>
    <property type="project" value="TreeGrafter"/>
</dbReference>
<dbReference type="SUPFAM" id="SSF161084">
    <property type="entry name" value="MAPEG domain-like"/>
    <property type="match status" value="1"/>
</dbReference>
<reference evidence="5" key="1">
    <citation type="submission" date="2014-08" db="EMBL/GenBank/DDBJ databases">
        <authorList>
            <person name="Murali S."/>
            <person name="Richards S."/>
            <person name="Bandaranaike D."/>
            <person name="Bellair M."/>
            <person name="Blankenburg K."/>
            <person name="Chao H."/>
            <person name="Dinh H."/>
            <person name="Doddapaneni H."/>
            <person name="Dugan-Rocha S."/>
            <person name="Elkadiri S."/>
            <person name="Gnanaolivu R."/>
            <person name="Hughes D."/>
            <person name="Lee S."/>
            <person name="Li M."/>
            <person name="Ming W."/>
            <person name="Munidasa M."/>
            <person name="Muniz J."/>
            <person name="Nguyen L."/>
            <person name="Osuji N."/>
            <person name="Pu L.-L."/>
            <person name="Puazo M."/>
            <person name="Skinner E."/>
            <person name="Qu C."/>
            <person name="Quiroz J."/>
            <person name="Raj R."/>
            <person name="Weissenberger G."/>
            <person name="Xin Y."/>
            <person name="Zou X."/>
            <person name="Han Y."/>
            <person name="Worley K."/>
            <person name="Muzny D."/>
            <person name="Gibbs R."/>
        </authorList>
    </citation>
    <scope>NUCLEOTIDE SEQUENCE</scope>
    <source>
        <strain evidence="5">HAZT.00-mixed</strain>
        <tissue evidence="5">Whole organism</tissue>
    </source>
</reference>
<dbReference type="PANTHER" id="PTHR10250:SF26">
    <property type="entry name" value="GLUTATHIONE S-TRANSFERASE 3, MITOCHONDRIAL"/>
    <property type="match status" value="1"/>
</dbReference>
<keyword evidence="3" id="KW-1133">Transmembrane helix</keyword>
<dbReference type="InterPro" id="IPR001129">
    <property type="entry name" value="Membr-assoc_MAPEG"/>
</dbReference>
<dbReference type="Pfam" id="PF01124">
    <property type="entry name" value="MAPEG"/>
    <property type="match status" value="1"/>
</dbReference>
<evidence type="ECO:0000256" key="4">
    <source>
        <dbReference type="ARBA" id="ARBA00023136"/>
    </source>
</evidence>
<dbReference type="PANTHER" id="PTHR10250">
    <property type="entry name" value="MICROSOMAL GLUTATHIONE S-TRANSFERASE"/>
    <property type="match status" value="1"/>
</dbReference>
<evidence type="ECO:0000256" key="1">
    <source>
        <dbReference type="ARBA" id="ARBA00004141"/>
    </source>
</evidence>
<evidence type="ECO:0000313" key="5">
    <source>
        <dbReference type="EMBL" id="KAA0196736.1"/>
    </source>
</evidence>
<dbReference type="AlphaFoldDB" id="A0A6A0H2R0"/>
<reference evidence="5" key="2">
    <citation type="journal article" date="2018" name="Environ. Sci. Technol.">
        <title>The Toxicogenome of Hyalella azteca: A Model for Sediment Ecotoxicology and Evolutionary Toxicology.</title>
        <authorList>
            <person name="Poynton H.C."/>
            <person name="Hasenbein S."/>
            <person name="Benoit J.B."/>
            <person name="Sepulveda M.S."/>
            <person name="Poelchau M.F."/>
            <person name="Hughes D.S.T."/>
            <person name="Murali S.C."/>
            <person name="Chen S."/>
            <person name="Glastad K.M."/>
            <person name="Goodisman M.A.D."/>
            <person name="Werren J.H."/>
            <person name="Vineis J.H."/>
            <person name="Bowen J.L."/>
            <person name="Friedrich M."/>
            <person name="Jones J."/>
            <person name="Robertson H.M."/>
            <person name="Feyereisen R."/>
            <person name="Mechler-Hickson A."/>
            <person name="Mathers N."/>
            <person name="Lee C.E."/>
            <person name="Colbourne J.K."/>
            <person name="Biales A."/>
            <person name="Johnston J.S."/>
            <person name="Wellborn G.A."/>
            <person name="Rosendale A.J."/>
            <person name="Cridge A.G."/>
            <person name="Munoz-Torres M.C."/>
            <person name="Bain P.A."/>
            <person name="Manny A.R."/>
            <person name="Major K.M."/>
            <person name="Lambert F.N."/>
            <person name="Vulpe C.D."/>
            <person name="Tuck P."/>
            <person name="Blalock B.J."/>
            <person name="Lin Y.Y."/>
            <person name="Smith M.E."/>
            <person name="Ochoa-Acuna H."/>
            <person name="Chen M.M."/>
            <person name="Childers C.P."/>
            <person name="Qu J."/>
            <person name="Dugan S."/>
            <person name="Lee S.L."/>
            <person name="Chao H."/>
            <person name="Dinh H."/>
            <person name="Han Y."/>
            <person name="Doddapaneni H."/>
            <person name="Worley K.C."/>
            <person name="Muzny D.M."/>
            <person name="Gibbs R.A."/>
            <person name="Richards S."/>
        </authorList>
    </citation>
    <scope>NUCLEOTIDE SEQUENCE</scope>
    <source>
        <strain evidence="5">HAZT.00-mixed</strain>
        <tissue evidence="5">Whole organism</tissue>
    </source>
</reference>
<dbReference type="Proteomes" id="UP000711488">
    <property type="component" value="Unassembled WGS sequence"/>
</dbReference>
<dbReference type="GO" id="GO:0004602">
    <property type="term" value="F:glutathione peroxidase activity"/>
    <property type="evidence" value="ECO:0007669"/>
    <property type="project" value="TreeGrafter"/>
</dbReference>
<gene>
    <name evidence="5" type="ORF">HAZT_HAZT009027</name>
</gene>
<dbReference type="GO" id="GO:0004364">
    <property type="term" value="F:glutathione transferase activity"/>
    <property type="evidence" value="ECO:0007669"/>
    <property type="project" value="TreeGrafter"/>
</dbReference>
<dbReference type="InterPro" id="IPR023352">
    <property type="entry name" value="MAPEG-like_dom_sf"/>
</dbReference>
<dbReference type="OrthoDB" id="410651at2759"/>
<keyword evidence="2" id="KW-0812">Transmembrane</keyword>
<evidence type="ECO:0000256" key="2">
    <source>
        <dbReference type="ARBA" id="ARBA00022692"/>
    </source>
</evidence>
<reference evidence="5" key="3">
    <citation type="submission" date="2019-06" db="EMBL/GenBank/DDBJ databases">
        <authorList>
            <person name="Poynton C."/>
            <person name="Hasenbein S."/>
            <person name="Benoit J.B."/>
            <person name="Sepulveda M.S."/>
            <person name="Poelchau M.F."/>
            <person name="Murali S.C."/>
            <person name="Chen S."/>
            <person name="Glastad K.M."/>
            <person name="Werren J.H."/>
            <person name="Vineis J.H."/>
            <person name="Bowen J.L."/>
            <person name="Friedrich M."/>
            <person name="Jones J."/>
            <person name="Robertson H.M."/>
            <person name="Feyereisen R."/>
            <person name="Mechler-Hickson A."/>
            <person name="Mathers N."/>
            <person name="Lee C.E."/>
            <person name="Colbourne J.K."/>
            <person name="Biales A."/>
            <person name="Johnston J.S."/>
            <person name="Wellborn G.A."/>
            <person name="Rosendale A.J."/>
            <person name="Cridge A.G."/>
            <person name="Munoz-Torres M.C."/>
            <person name="Bain P.A."/>
            <person name="Manny A.R."/>
            <person name="Major K.M."/>
            <person name="Lambert F.N."/>
            <person name="Vulpe C.D."/>
            <person name="Tuck P."/>
            <person name="Blalock B.J."/>
            <person name="Lin Y.-Y."/>
            <person name="Smith M.E."/>
            <person name="Ochoa-Acuna H."/>
            <person name="Chen M.-J.M."/>
            <person name="Childers C.P."/>
            <person name="Qu J."/>
            <person name="Dugan S."/>
            <person name="Lee S.L."/>
            <person name="Chao H."/>
            <person name="Dinh H."/>
            <person name="Han Y."/>
            <person name="Doddapaneni H."/>
            <person name="Worley K.C."/>
            <person name="Muzny D.M."/>
            <person name="Gibbs R.A."/>
            <person name="Richards S."/>
        </authorList>
    </citation>
    <scope>NUCLEOTIDE SEQUENCE</scope>
    <source>
        <strain evidence="5">HAZT.00-mixed</strain>
        <tissue evidence="5">Whole organism</tissue>
    </source>
</reference>
<sequence length="78" mass="8759">MRKKFKIYYPVMYSPDNALFNCYQRAHQNTLEVYPQFLTCLAFGGLYNPTMSAAAGAVWVAGRVAYALGYYTGGETLN</sequence>
<protein>
    <submittedName>
        <fullName evidence="5">Uncharacterized protein</fullName>
    </submittedName>
</protein>
<organism evidence="5">
    <name type="scientific">Hyalella azteca</name>
    <name type="common">Amphipod</name>
    <dbReference type="NCBI Taxonomy" id="294128"/>
    <lineage>
        <taxon>Eukaryota</taxon>
        <taxon>Metazoa</taxon>
        <taxon>Ecdysozoa</taxon>
        <taxon>Arthropoda</taxon>
        <taxon>Crustacea</taxon>
        <taxon>Multicrustacea</taxon>
        <taxon>Malacostraca</taxon>
        <taxon>Eumalacostraca</taxon>
        <taxon>Peracarida</taxon>
        <taxon>Amphipoda</taxon>
        <taxon>Senticaudata</taxon>
        <taxon>Talitrida</taxon>
        <taxon>Talitroidea</taxon>
        <taxon>Hyalellidae</taxon>
        <taxon>Hyalella</taxon>
    </lineage>
</organism>